<feature type="region of interest" description="Disordered" evidence="8">
    <location>
        <begin position="1"/>
        <end position="24"/>
    </location>
</feature>
<feature type="compositionally biased region" description="Polar residues" evidence="8">
    <location>
        <begin position="10"/>
        <end position="22"/>
    </location>
</feature>
<keyword evidence="3 6" id="KW-0238">DNA-binding</keyword>
<dbReference type="SUPFAM" id="SSF46689">
    <property type="entry name" value="Homeodomain-like"/>
    <property type="match status" value="1"/>
</dbReference>
<dbReference type="Proteomes" id="UP000800097">
    <property type="component" value="Unassembled WGS sequence"/>
</dbReference>
<evidence type="ECO:0000256" key="4">
    <source>
        <dbReference type="ARBA" id="ARBA00023155"/>
    </source>
</evidence>
<feature type="compositionally biased region" description="Low complexity" evidence="8">
    <location>
        <begin position="301"/>
        <end position="322"/>
    </location>
</feature>
<keyword evidence="4 6" id="KW-0371">Homeobox</keyword>
<evidence type="ECO:0000256" key="8">
    <source>
        <dbReference type="SAM" id="MobiDB-lite"/>
    </source>
</evidence>
<feature type="DNA-binding region" description="Homeobox" evidence="6">
    <location>
        <begin position="41"/>
        <end position="100"/>
    </location>
</feature>
<organism evidence="10 11">
    <name type="scientific">Westerdykella ornata</name>
    <dbReference type="NCBI Taxonomy" id="318751"/>
    <lineage>
        <taxon>Eukaryota</taxon>
        <taxon>Fungi</taxon>
        <taxon>Dikarya</taxon>
        <taxon>Ascomycota</taxon>
        <taxon>Pezizomycotina</taxon>
        <taxon>Dothideomycetes</taxon>
        <taxon>Pleosporomycetidae</taxon>
        <taxon>Pleosporales</taxon>
        <taxon>Sporormiaceae</taxon>
        <taxon>Westerdykella</taxon>
    </lineage>
</organism>
<name>A0A6A6JIJ9_WESOR</name>
<feature type="domain" description="Homeobox" evidence="9">
    <location>
        <begin position="39"/>
        <end position="99"/>
    </location>
</feature>
<evidence type="ECO:0000313" key="10">
    <source>
        <dbReference type="EMBL" id="KAF2276252.1"/>
    </source>
</evidence>
<evidence type="ECO:0000259" key="9">
    <source>
        <dbReference type="PROSITE" id="PS50071"/>
    </source>
</evidence>
<dbReference type="InterPro" id="IPR001356">
    <property type="entry name" value="HD"/>
</dbReference>
<evidence type="ECO:0000256" key="1">
    <source>
        <dbReference type="ARBA" id="ARBA00004123"/>
    </source>
</evidence>
<dbReference type="PANTHER" id="PTHR24341">
    <property type="entry name" value="HOMEOBOX PROTEIN ENGRAILED"/>
    <property type="match status" value="1"/>
</dbReference>
<comment type="similarity">
    <text evidence="2">Belongs to the engrailed homeobox family.</text>
</comment>
<feature type="compositionally biased region" description="Polar residues" evidence="8">
    <location>
        <begin position="287"/>
        <end position="300"/>
    </location>
</feature>
<protein>
    <recommendedName>
        <fullName evidence="9">Homeobox domain-containing protein</fullName>
    </recommendedName>
</protein>
<evidence type="ECO:0000256" key="6">
    <source>
        <dbReference type="PROSITE-ProRule" id="PRU00108"/>
    </source>
</evidence>
<gene>
    <name evidence="10" type="ORF">EI97DRAFT_53490</name>
</gene>
<feature type="region of interest" description="Disordered" evidence="8">
    <location>
        <begin position="610"/>
        <end position="644"/>
    </location>
</feature>
<dbReference type="AlphaFoldDB" id="A0A6A6JIJ9"/>
<feature type="region of interest" description="Disordered" evidence="8">
    <location>
        <begin position="285"/>
        <end position="322"/>
    </location>
</feature>
<evidence type="ECO:0000313" key="11">
    <source>
        <dbReference type="Proteomes" id="UP000800097"/>
    </source>
</evidence>
<dbReference type="GeneID" id="54556067"/>
<keyword evidence="5 6" id="KW-0539">Nucleus</keyword>
<dbReference type="InterPro" id="IPR009057">
    <property type="entry name" value="Homeodomain-like_sf"/>
</dbReference>
<evidence type="ECO:0000256" key="3">
    <source>
        <dbReference type="ARBA" id="ARBA00023125"/>
    </source>
</evidence>
<dbReference type="SMART" id="SM00389">
    <property type="entry name" value="HOX"/>
    <property type="match status" value="1"/>
</dbReference>
<dbReference type="Pfam" id="PF00046">
    <property type="entry name" value="Homeodomain"/>
    <property type="match status" value="1"/>
</dbReference>
<dbReference type="EMBL" id="ML986494">
    <property type="protein sequence ID" value="KAF2276252.1"/>
    <property type="molecule type" value="Genomic_DNA"/>
</dbReference>
<dbReference type="PROSITE" id="PS00027">
    <property type="entry name" value="HOMEOBOX_1"/>
    <property type="match status" value="1"/>
</dbReference>
<dbReference type="PANTHER" id="PTHR24341:SF6">
    <property type="entry name" value="HOMEOBOX PROTEIN INVECTED"/>
    <property type="match status" value="1"/>
</dbReference>
<feature type="compositionally biased region" description="Polar residues" evidence="8">
    <location>
        <begin position="612"/>
        <end position="622"/>
    </location>
</feature>
<evidence type="ECO:0000256" key="2">
    <source>
        <dbReference type="ARBA" id="ARBA00010896"/>
    </source>
</evidence>
<dbReference type="GO" id="GO:0016586">
    <property type="term" value="C:RSC-type complex"/>
    <property type="evidence" value="ECO:0007669"/>
    <property type="project" value="TreeGrafter"/>
</dbReference>
<dbReference type="OrthoDB" id="6159439at2759"/>
<reference evidence="10" key="1">
    <citation type="journal article" date="2020" name="Stud. Mycol.">
        <title>101 Dothideomycetes genomes: a test case for predicting lifestyles and emergence of pathogens.</title>
        <authorList>
            <person name="Haridas S."/>
            <person name="Albert R."/>
            <person name="Binder M."/>
            <person name="Bloem J."/>
            <person name="Labutti K."/>
            <person name="Salamov A."/>
            <person name="Andreopoulos B."/>
            <person name="Baker S."/>
            <person name="Barry K."/>
            <person name="Bills G."/>
            <person name="Bluhm B."/>
            <person name="Cannon C."/>
            <person name="Castanera R."/>
            <person name="Culley D."/>
            <person name="Daum C."/>
            <person name="Ezra D."/>
            <person name="Gonzalez J."/>
            <person name="Henrissat B."/>
            <person name="Kuo A."/>
            <person name="Liang C."/>
            <person name="Lipzen A."/>
            <person name="Lutzoni F."/>
            <person name="Magnuson J."/>
            <person name="Mondo S."/>
            <person name="Nolan M."/>
            <person name="Ohm R."/>
            <person name="Pangilinan J."/>
            <person name="Park H.-J."/>
            <person name="Ramirez L."/>
            <person name="Alfaro M."/>
            <person name="Sun H."/>
            <person name="Tritt A."/>
            <person name="Yoshinaga Y."/>
            <person name="Zwiers L.-H."/>
            <person name="Turgeon B."/>
            <person name="Goodwin S."/>
            <person name="Spatafora J."/>
            <person name="Crous P."/>
            <person name="Grigoriev I."/>
        </authorList>
    </citation>
    <scope>NUCLEOTIDE SEQUENCE</scope>
    <source>
        <strain evidence="10">CBS 379.55</strain>
    </source>
</reference>
<feature type="region of interest" description="Disordered" evidence="8">
    <location>
        <begin position="120"/>
        <end position="160"/>
    </location>
</feature>
<keyword evidence="11" id="KW-1185">Reference proteome</keyword>
<feature type="region of interest" description="Disordered" evidence="8">
    <location>
        <begin position="468"/>
        <end position="532"/>
    </location>
</feature>
<accession>A0A6A6JIJ9</accession>
<evidence type="ECO:0000256" key="7">
    <source>
        <dbReference type="RuleBase" id="RU000682"/>
    </source>
</evidence>
<dbReference type="RefSeq" id="XP_033653791.1">
    <property type="nucleotide sequence ID" value="XM_033802892.1"/>
</dbReference>
<dbReference type="GO" id="GO:0000981">
    <property type="term" value="F:DNA-binding transcription factor activity, RNA polymerase II-specific"/>
    <property type="evidence" value="ECO:0007669"/>
    <property type="project" value="InterPro"/>
</dbReference>
<evidence type="ECO:0000256" key="5">
    <source>
        <dbReference type="ARBA" id="ARBA00023242"/>
    </source>
</evidence>
<sequence>MRSFGVKIPSFSSTTENSSAQQAERVAKPLMATVPRPGPNGPDVKPRLTKEQHDILEAHFQQQSKPTTSVKKGFAESLNVPVDKINNWFQNRRAKVKQDLKKQQNQYNMQMGIYGTPAVADANSLPASTNVETNPPPPQQQPRSQDLYPPNNDGPLNGLPLQNLNGQNFDLTMQLPIHQPRFDMHGLRSIPETDRTTPYAPNAVMESIMAATAGAAGYMHQQSVSIPQQDPNFMYPGSVTQVYPGDLALSLPTSLPSHSVPTIESFNGGLTDLNYGPVIVPDPSGSVDVQNGTGSTSSEHSPFTGVSSTTTTNSSTGPTASSVNSVASVFSNWTDDQKPLSEIPHGSEGEDAFDPSGFIIPQGPTPDETIPFWVQPGHNPAFSQREMYQQTNASIPGQMSPPDQSEDRKQSINQVDGDALPVFADDAYSRRNSSTTNLASNIEAIHIQNNRTPEGFTQPSQPLSIAARRQKRPTALNSNTLRSASFTSGMSSPGGNNEQTLRRIRSSTSGLSTAAGRIQKPNPGSAQRSPMAMSFAEAAASPKFARTFSSTSTATLAQGGSLAPPTPLTPNEMGQLSYWQANSGLGNHGLPDHSSPESFNARYSMEPPLTGNFVTAGSSPSTEARVVPGSHYRDTPPQSAPATQQAFPQVAFAPHPPPMMRNAFHSTSDLTIAQPKPSHLRRPSLPITTPSQLSDPYLQFPVSLGDMYNQNLGELSLDSYTHNVPFAPQATVSDLFVHEYAPQQVPVSEPLRRVTTEPQQKSYVFANHGPSDFK</sequence>
<feature type="compositionally biased region" description="Low complexity" evidence="8">
    <location>
        <begin position="149"/>
        <end position="160"/>
    </location>
</feature>
<feature type="compositionally biased region" description="Polar residues" evidence="8">
    <location>
        <begin position="475"/>
        <end position="499"/>
    </location>
</feature>
<dbReference type="GO" id="GO:0003677">
    <property type="term" value="F:DNA binding"/>
    <property type="evidence" value="ECO:0007669"/>
    <property type="project" value="UniProtKB-UniRule"/>
</dbReference>
<dbReference type="Gene3D" id="1.10.10.60">
    <property type="entry name" value="Homeodomain-like"/>
    <property type="match status" value="1"/>
</dbReference>
<dbReference type="InterPro" id="IPR050720">
    <property type="entry name" value="Engrailed_Homeobox_TFs"/>
</dbReference>
<comment type="subcellular location">
    <subcellularLocation>
        <location evidence="1 6 7">Nucleus</location>
    </subcellularLocation>
</comment>
<dbReference type="InterPro" id="IPR017970">
    <property type="entry name" value="Homeobox_CS"/>
</dbReference>
<dbReference type="CDD" id="cd00086">
    <property type="entry name" value="homeodomain"/>
    <property type="match status" value="1"/>
</dbReference>
<dbReference type="PROSITE" id="PS50071">
    <property type="entry name" value="HOMEOBOX_2"/>
    <property type="match status" value="1"/>
</dbReference>
<proteinExistence type="inferred from homology"/>